<protein>
    <recommendedName>
        <fullName evidence="9">Prepilin leader peptidase/N-methyltransferase</fullName>
        <ecNumber evidence="9">2.1.1.-</ecNumber>
        <ecNumber evidence="9">3.4.23.43</ecNumber>
    </recommendedName>
</protein>
<evidence type="ECO:0000256" key="7">
    <source>
        <dbReference type="ARBA" id="ARBA00023136"/>
    </source>
</evidence>
<organism evidence="13 14">
    <name type="scientific">candidate division WOR-1 bacterium RIFCSPHIGHO2_01_FULL_53_15</name>
    <dbReference type="NCBI Taxonomy" id="1802564"/>
    <lineage>
        <taxon>Bacteria</taxon>
        <taxon>Bacillati</taxon>
        <taxon>Saganbacteria</taxon>
    </lineage>
</organism>
<evidence type="ECO:0000256" key="9">
    <source>
        <dbReference type="RuleBase" id="RU003794"/>
    </source>
</evidence>
<evidence type="ECO:0000313" key="14">
    <source>
        <dbReference type="Proteomes" id="UP000178724"/>
    </source>
</evidence>
<reference evidence="13 14" key="1">
    <citation type="journal article" date="2016" name="Nat. Commun.">
        <title>Thousands of microbial genomes shed light on interconnected biogeochemical processes in an aquifer system.</title>
        <authorList>
            <person name="Anantharaman K."/>
            <person name="Brown C.T."/>
            <person name="Hug L.A."/>
            <person name="Sharon I."/>
            <person name="Castelle C.J."/>
            <person name="Probst A.J."/>
            <person name="Thomas B.C."/>
            <person name="Singh A."/>
            <person name="Wilkins M.J."/>
            <person name="Karaoz U."/>
            <person name="Brodie E.L."/>
            <person name="Williams K.H."/>
            <person name="Hubbard S.S."/>
            <person name="Banfield J.F."/>
        </authorList>
    </citation>
    <scope>NUCLEOTIDE SEQUENCE [LARGE SCALE GENOMIC DNA]</scope>
</reference>
<comment type="subcellular location">
    <subcellularLocation>
        <location evidence="1">Cell inner membrane</location>
        <topology evidence="1">Multi-pass membrane protein</topology>
    </subcellularLocation>
    <subcellularLocation>
        <location evidence="9">Cell membrane</location>
        <topology evidence="9">Multi-pass membrane protein</topology>
    </subcellularLocation>
</comment>
<dbReference type="PRINTS" id="PR00864">
    <property type="entry name" value="PREPILNPTASE"/>
</dbReference>
<comment type="catalytic activity">
    <reaction evidence="9">
        <text>Typically cleaves a -Gly-|-Phe- bond to release an N-terminal, basic peptide of 5-8 residues from type IV prepilin, and then N-methylates the new N-terminal amino group, the methyl donor being S-adenosyl-L-methionine.</text>
        <dbReference type="EC" id="3.4.23.43"/>
    </reaction>
</comment>
<evidence type="ECO:0000256" key="6">
    <source>
        <dbReference type="ARBA" id="ARBA00022989"/>
    </source>
</evidence>
<evidence type="ECO:0000313" key="13">
    <source>
        <dbReference type="EMBL" id="OGB89639.1"/>
    </source>
</evidence>
<evidence type="ECO:0000256" key="5">
    <source>
        <dbReference type="ARBA" id="ARBA00022692"/>
    </source>
</evidence>
<dbReference type="GO" id="GO:0004190">
    <property type="term" value="F:aspartic-type endopeptidase activity"/>
    <property type="evidence" value="ECO:0007669"/>
    <property type="project" value="UniProtKB-EC"/>
</dbReference>
<keyword evidence="9" id="KW-0489">Methyltransferase</keyword>
<dbReference type="GO" id="GO:0032259">
    <property type="term" value="P:methylation"/>
    <property type="evidence" value="ECO:0007669"/>
    <property type="project" value="UniProtKB-KW"/>
</dbReference>
<dbReference type="PANTHER" id="PTHR30487:SF0">
    <property type="entry name" value="PREPILIN LEADER PEPTIDASE_N-METHYLTRANSFERASE-RELATED"/>
    <property type="match status" value="1"/>
</dbReference>
<evidence type="ECO:0000256" key="4">
    <source>
        <dbReference type="ARBA" id="ARBA00022519"/>
    </source>
</evidence>
<keyword evidence="3" id="KW-1003">Cell membrane</keyword>
<evidence type="ECO:0000259" key="12">
    <source>
        <dbReference type="Pfam" id="PF06750"/>
    </source>
</evidence>
<dbReference type="Gene3D" id="1.20.120.1220">
    <property type="match status" value="1"/>
</dbReference>
<keyword evidence="4" id="KW-0997">Cell inner membrane</keyword>
<keyword evidence="9" id="KW-0808">Transferase</keyword>
<feature type="transmembrane region" description="Helical" evidence="10">
    <location>
        <begin position="6"/>
        <end position="23"/>
    </location>
</feature>
<comment type="similarity">
    <text evidence="2 8">Belongs to the peptidase A24 family.</text>
</comment>
<keyword evidence="9" id="KW-0645">Protease</keyword>
<accession>A0A1F4Q186</accession>
<keyword evidence="7 10" id="KW-0472">Membrane</keyword>
<keyword evidence="9" id="KW-0378">Hydrolase</keyword>
<feature type="transmembrane region" description="Helical" evidence="10">
    <location>
        <begin position="181"/>
        <end position="214"/>
    </location>
</feature>
<comment type="caution">
    <text evidence="13">The sequence shown here is derived from an EMBL/GenBank/DDBJ whole genome shotgun (WGS) entry which is preliminary data.</text>
</comment>
<sequence length="254" mass="28027">MIYFWFILGLVVGSFLNVCIYRLPREESIIWPSSHCPRCGKDLRPLDLIPLISFFLLRGRCRSCGEKISPRYPLVELLTGCGFVGVFILSGGEFVPLIFQSVFLSALIVIFFVDLEHSVIPDSASYLGILAGLLYNFLFGWPVFLSALGGALLGYLILYLISLAGRLYYKKDVLGDGDLYLAVVLGAWLGWGGVLAAIFLSYLLAALVLLTLLLSGRVKFGQYVPFGPALAAGGLITLFFGPQLIGFYLEKFWL</sequence>
<evidence type="ECO:0000256" key="2">
    <source>
        <dbReference type="ARBA" id="ARBA00005801"/>
    </source>
</evidence>
<dbReference type="GO" id="GO:0008168">
    <property type="term" value="F:methyltransferase activity"/>
    <property type="evidence" value="ECO:0007669"/>
    <property type="project" value="UniProtKB-KW"/>
</dbReference>
<feature type="domain" description="Prepilin type IV endopeptidase peptidase" evidence="11">
    <location>
        <begin position="102"/>
        <end position="209"/>
    </location>
</feature>
<evidence type="ECO:0000259" key="11">
    <source>
        <dbReference type="Pfam" id="PF01478"/>
    </source>
</evidence>
<evidence type="ECO:0000256" key="10">
    <source>
        <dbReference type="SAM" id="Phobius"/>
    </source>
</evidence>
<feature type="transmembrane region" description="Helical" evidence="10">
    <location>
        <begin position="150"/>
        <end position="169"/>
    </location>
</feature>
<dbReference type="EC" id="3.4.23.43" evidence="9"/>
<proteinExistence type="inferred from homology"/>
<feature type="domain" description="Prepilin peptidase A24 N-terminal" evidence="12">
    <location>
        <begin position="7"/>
        <end position="88"/>
    </location>
</feature>
<dbReference type="Pfam" id="PF01478">
    <property type="entry name" value="Peptidase_A24"/>
    <property type="match status" value="1"/>
</dbReference>
<dbReference type="Pfam" id="PF06750">
    <property type="entry name" value="A24_N_bact"/>
    <property type="match status" value="1"/>
</dbReference>
<feature type="transmembrane region" description="Helical" evidence="10">
    <location>
        <begin position="226"/>
        <end position="249"/>
    </location>
</feature>
<evidence type="ECO:0000256" key="8">
    <source>
        <dbReference type="RuleBase" id="RU003793"/>
    </source>
</evidence>
<feature type="transmembrane region" description="Helical" evidence="10">
    <location>
        <begin position="95"/>
        <end position="113"/>
    </location>
</feature>
<evidence type="ECO:0000256" key="3">
    <source>
        <dbReference type="ARBA" id="ARBA00022475"/>
    </source>
</evidence>
<keyword evidence="9" id="KW-0511">Multifunctional enzyme</keyword>
<dbReference type="InterPro" id="IPR000045">
    <property type="entry name" value="Prepilin_IV_endopep_pep"/>
</dbReference>
<dbReference type="InterPro" id="IPR050882">
    <property type="entry name" value="Prepilin_peptidase/N-MTase"/>
</dbReference>
<gene>
    <name evidence="13" type="ORF">A2625_05850</name>
</gene>
<feature type="transmembrane region" description="Helical" evidence="10">
    <location>
        <begin position="125"/>
        <end position="144"/>
    </location>
</feature>
<dbReference type="InterPro" id="IPR014032">
    <property type="entry name" value="Peptidase_A24A_bac"/>
</dbReference>
<dbReference type="InterPro" id="IPR010627">
    <property type="entry name" value="Prepilin_pept_A24_N"/>
</dbReference>
<dbReference type="EMBL" id="METM01000021">
    <property type="protein sequence ID" value="OGB89639.1"/>
    <property type="molecule type" value="Genomic_DNA"/>
</dbReference>
<evidence type="ECO:0000256" key="1">
    <source>
        <dbReference type="ARBA" id="ARBA00004429"/>
    </source>
</evidence>
<dbReference type="PANTHER" id="PTHR30487">
    <property type="entry name" value="TYPE 4 PREPILIN-LIKE PROTEINS LEADER PEPTIDE-PROCESSING ENZYME"/>
    <property type="match status" value="1"/>
</dbReference>
<dbReference type="Proteomes" id="UP000178724">
    <property type="component" value="Unassembled WGS sequence"/>
</dbReference>
<feature type="transmembrane region" description="Helical" evidence="10">
    <location>
        <begin position="72"/>
        <end position="89"/>
    </location>
</feature>
<keyword evidence="6 10" id="KW-1133">Transmembrane helix</keyword>
<dbReference type="AlphaFoldDB" id="A0A1F4Q186"/>
<name>A0A1F4Q186_UNCSA</name>
<comment type="function">
    <text evidence="9">Plays an essential role in type IV pili and type II pseudopili formation by proteolytically removing the leader sequence from substrate proteins and subsequently monomethylating the alpha-amino group of the newly exposed N-terminal phenylalanine.</text>
</comment>
<dbReference type="EC" id="2.1.1.-" evidence="9"/>
<dbReference type="GO" id="GO:0005886">
    <property type="term" value="C:plasma membrane"/>
    <property type="evidence" value="ECO:0007669"/>
    <property type="project" value="UniProtKB-SubCell"/>
</dbReference>
<dbReference type="GO" id="GO:0006465">
    <property type="term" value="P:signal peptide processing"/>
    <property type="evidence" value="ECO:0007669"/>
    <property type="project" value="TreeGrafter"/>
</dbReference>
<keyword evidence="5 9" id="KW-0812">Transmembrane</keyword>